<reference evidence="2 3" key="1">
    <citation type="submission" date="2019-07" db="EMBL/GenBank/DDBJ databases">
        <title>The pathways for chlorine oxyanion respiration interact through the shared metabolite chlorate.</title>
        <authorList>
            <person name="Barnum T.P."/>
            <person name="Cheng Y."/>
            <person name="Hill K.A."/>
            <person name="Lucas L.N."/>
            <person name="Carlson H.K."/>
            <person name="Coates J.D."/>
        </authorList>
    </citation>
    <scope>NUCLEOTIDE SEQUENCE [LARGE SCALE GENOMIC DNA]</scope>
    <source>
        <strain evidence="2 3">SFB-3</strain>
    </source>
</reference>
<accession>A0A557QY00</accession>
<feature type="transmembrane region" description="Helical" evidence="1">
    <location>
        <begin position="109"/>
        <end position="130"/>
    </location>
</feature>
<keyword evidence="1" id="KW-1133">Transmembrane helix</keyword>
<organism evidence="2 3">
    <name type="scientific">Denitromonas halophila</name>
    <dbReference type="NCBI Taxonomy" id="1629404"/>
    <lineage>
        <taxon>Bacteria</taxon>
        <taxon>Pseudomonadati</taxon>
        <taxon>Pseudomonadota</taxon>
        <taxon>Betaproteobacteria</taxon>
        <taxon>Rhodocyclales</taxon>
        <taxon>Zoogloeaceae</taxon>
        <taxon>Denitromonas</taxon>
    </lineage>
</organism>
<dbReference type="EMBL" id="VMNK01000006">
    <property type="protein sequence ID" value="TVO57759.1"/>
    <property type="molecule type" value="Genomic_DNA"/>
</dbReference>
<dbReference type="InterPro" id="IPR021279">
    <property type="entry name" value="DUF2721"/>
</dbReference>
<keyword evidence="3" id="KW-1185">Reference proteome</keyword>
<gene>
    <name evidence="2" type="ORF">FHP91_08825</name>
</gene>
<dbReference type="OrthoDB" id="5465259at2"/>
<dbReference type="Proteomes" id="UP000319502">
    <property type="component" value="Unassembled WGS sequence"/>
</dbReference>
<name>A0A557QY00_9RHOO</name>
<dbReference type="Pfam" id="PF11026">
    <property type="entry name" value="DUF2721"/>
    <property type="match status" value="1"/>
</dbReference>
<protein>
    <submittedName>
        <fullName evidence="2">DUF2721 domain-containing protein</fullName>
    </submittedName>
</protein>
<keyword evidence="1" id="KW-0812">Transmembrane</keyword>
<dbReference type="AlphaFoldDB" id="A0A557QY00"/>
<dbReference type="RefSeq" id="WP_144309214.1">
    <property type="nucleotide sequence ID" value="NZ_VMNK01000006.1"/>
</dbReference>
<evidence type="ECO:0000313" key="2">
    <source>
        <dbReference type="EMBL" id="TVO57759.1"/>
    </source>
</evidence>
<keyword evidence="1" id="KW-0472">Membrane</keyword>
<proteinExistence type="predicted"/>
<evidence type="ECO:0000313" key="3">
    <source>
        <dbReference type="Proteomes" id="UP000319502"/>
    </source>
</evidence>
<sequence>MPEHLTDLSHAIQLAVAPVFLLTALATLINAMSGRLARVVDRRRVVRRRLQEKAAPDQKEALERELSLLARRGTQIYQAIFFQVLSALLVCLVVAGAFVGTLIRVDLTATIATLFILAMLSMICGLGLFLREVYIAVRRPTHWEP</sequence>
<comment type="caution">
    <text evidence="2">The sequence shown here is derived from an EMBL/GenBank/DDBJ whole genome shotgun (WGS) entry which is preliminary data.</text>
</comment>
<evidence type="ECO:0000256" key="1">
    <source>
        <dbReference type="SAM" id="Phobius"/>
    </source>
</evidence>
<feature type="transmembrane region" description="Helical" evidence="1">
    <location>
        <begin position="12"/>
        <end position="33"/>
    </location>
</feature>
<feature type="transmembrane region" description="Helical" evidence="1">
    <location>
        <begin position="80"/>
        <end position="103"/>
    </location>
</feature>